<evidence type="ECO:0000256" key="1">
    <source>
        <dbReference type="SAM" id="Phobius"/>
    </source>
</evidence>
<dbReference type="GeneID" id="30928334"/>
<accession>A0A1R4A993</accession>
<protein>
    <submittedName>
        <fullName evidence="2">Membrane protein</fullName>
    </submittedName>
</protein>
<feature type="transmembrane region" description="Helical" evidence="1">
    <location>
        <begin position="12"/>
        <end position="31"/>
    </location>
</feature>
<name>A0A1R4A993_9ARCH</name>
<feature type="transmembrane region" description="Helical" evidence="1">
    <location>
        <begin position="43"/>
        <end position="69"/>
    </location>
</feature>
<reference evidence="3" key="1">
    <citation type="submission" date="2016-06" db="EMBL/GenBank/DDBJ databases">
        <authorList>
            <person name="Toshchakov V.S."/>
        </authorList>
    </citation>
    <scope>NUCLEOTIDE SEQUENCE [LARGE SCALE GENOMIC DNA]</scope>
    <source>
        <strain>PM4 (JCM 30641</strain>
        <strain evidence="3">\VKM B-2940)</strain>
    </source>
</reference>
<dbReference type="Proteomes" id="UP000187822">
    <property type="component" value="Chromosome I"/>
</dbReference>
<evidence type="ECO:0000313" key="3">
    <source>
        <dbReference type="Proteomes" id="UP000187822"/>
    </source>
</evidence>
<dbReference type="AlphaFoldDB" id="A0A1R4A993"/>
<keyword evidence="1" id="KW-1133">Transmembrane helix</keyword>
<dbReference type="RefSeq" id="WP_077076652.1">
    <property type="nucleotide sequence ID" value="NZ_LT719092.1"/>
</dbReference>
<dbReference type="STRING" id="1673428.CPM_1753"/>
<gene>
    <name evidence="2" type="ORF">CPM_1753</name>
</gene>
<organism evidence="2 3">
    <name type="scientific">Cuniculiplasma divulgatum</name>
    <dbReference type="NCBI Taxonomy" id="1673428"/>
    <lineage>
        <taxon>Archaea</taxon>
        <taxon>Methanobacteriati</taxon>
        <taxon>Thermoplasmatota</taxon>
        <taxon>Thermoplasmata</taxon>
        <taxon>Thermoplasmatales</taxon>
        <taxon>Cuniculiplasmataceae</taxon>
        <taxon>Cuniculiplasma</taxon>
    </lineage>
</organism>
<sequence length="91" mass="10123">MVGFHPINRVMTVGTFLFIASLIVMVSGWLIRNYYGSSNLATVIWANFFLYGLLAFVISVILVFVGTLLGARSGKLQERAGNIWTNRPGKR</sequence>
<keyword evidence="3" id="KW-1185">Reference proteome</keyword>
<proteinExistence type="predicted"/>
<dbReference type="EMBL" id="LT719092">
    <property type="protein sequence ID" value="SJK85537.1"/>
    <property type="molecule type" value="Genomic_DNA"/>
</dbReference>
<evidence type="ECO:0000313" key="2">
    <source>
        <dbReference type="EMBL" id="SJK85537.1"/>
    </source>
</evidence>
<keyword evidence="1" id="KW-0812">Transmembrane</keyword>
<keyword evidence="1" id="KW-0472">Membrane</keyword>
<dbReference type="KEGG" id="cdiv:CPM_1753"/>